<dbReference type="Proteomes" id="UP000286415">
    <property type="component" value="Unassembled WGS sequence"/>
</dbReference>
<evidence type="ECO:0000313" key="3">
    <source>
        <dbReference type="Proteomes" id="UP000286415"/>
    </source>
</evidence>
<feature type="compositionally biased region" description="Basic and acidic residues" evidence="1">
    <location>
        <begin position="226"/>
        <end position="254"/>
    </location>
</feature>
<feature type="region of interest" description="Disordered" evidence="1">
    <location>
        <begin position="200"/>
        <end position="265"/>
    </location>
</feature>
<reference evidence="2" key="2">
    <citation type="journal article" date="2021" name="Genomics">
        <title>High-quality reference genome for Clonorchis sinensis.</title>
        <authorList>
            <person name="Young N.D."/>
            <person name="Stroehlein A.J."/>
            <person name="Kinkar L."/>
            <person name="Wang T."/>
            <person name="Sohn W.M."/>
            <person name="Chang B.C.H."/>
            <person name="Kaur P."/>
            <person name="Weisz D."/>
            <person name="Dudchenko O."/>
            <person name="Aiden E.L."/>
            <person name="Korhonen P.K."/>
            <person name="Gasser R.B."/>
        </authorList>
    </citation>
    <scope>NUCLEOTIDE SEQUENCE</scope>
    <source>
        <strain evidence="2">Cs-k2</strain>
    </source>
</reference>
<dbReference type="OrthoDB" id="10045817at2759"/>
<sequence length="544" mass="59423">MNDVLDQQRAYHSSKMRRSYGAGLSSIDVEPSTQPPSTSRGSFGSVLTTSSDKHHCCPHHNLHSAQSSNQMRLYRRLYSLIDHPSVSLYHSCRSPACPHSITSCSRFSASHRHSLSLRHRHTVTPTSPFYTDNIRFRSSFNGGLFHTSFQQDCHPPDVLATNSVIQPSPIVSASADHSECEQLSGLERIHTQLGHSGMSSHLSTFAAGDNDEHSHNVSQPSVRCRRNSDPERWQQLRTDNTSKRKEVSRSRAKETTQTSSVQYIPCHSTPLDKPHLQPTCADNSSGGSRPSSTLLDGLSLGFGFGDGHIVSRPQQLGTFKSPLYAVSTEGRTLVTNADQFGMIVSNSVASILPTDQSSMGFVSGPAAEHVVPSLVSGAANPNLLGSRSIFQSSQAPQAAQFSFRPSMLTQTTKMMEAEEQCSVIGDGGCRKRKCCLPSVSSPWTDDGITPTATAPMDSFNCAPQTCHPVAQPSTIVESDSMFKSLQRELSTLEQNQQQDATESLSTGPNRQPMSDVSVNELAAYMEHMVHIPGRMSEMAQRMYL</sequence>
<feature type="region of interest" description="Disordered" evidence="1">
    <location>
        <begin position="492"/>
        <end position="514"/>
    </location>
</feature>
<feature type="compositionally biased region" description="Polar residues" evidence="1">
    <location>
        <begin position="31"/>
        <end position="47"/>
    </location>
</feature>
<name>A0A8T1M1R0_CLOSI</name>
<evidence type="ECO:0008006" key="4">
    <source>
        <dbReference type="Google" id="ProtNLM"/>
    </source>
</evidence>
<gene>
    <name evidence="2" type="ORF">CSKR_112820</name>
</gene>
<dbReference type="AlphaFoldDB" id="A0A8T1M1R0"/>
<reference evidence="2" key="1">
    <citation type="journal article" date="2018" name="Biotechnol. Adv.">
        <title>Improved genomic resources and new bioinformatic workflow for the carcinogenic parasite Clonorchis sinensis: Biotechnological implications.</title>
        <authorList>
            <person name="Wang D."/>
            <person name="Korhonen P.K."/>
            <person name="Gasser R.B."/>
            <person name="Young N.D."/>
        </authorList>
    </citation>
    <scope>NUCLEOTIDE SEQUENCE</scope>
    <source>
        <strain evidence="2">Cs-k2</strain>
    </source>
</reference>
<evidence type="ECO:0000313" key="2">
    <source>
        <dbReference type="EMBL" id="KAG5442832.1"/>
    </source>
</evidence>
<proteinExistence type="predicted"/>
<dbReference type="EMBL" id="NIRI02000056">
    <property type="protein sequence ID" value="KAG5442833.1"/>
    <property type="molecule type" value="Genomic_DNA"/>
</dbReference>
<organism evidence="2 3">
    <name type="scientific">Clonorchis sinensis</name>
    <name type="common">Chinese liver fluke</name>
    <dbReference type="NCBI Taxonomy" id="79923"/>
    <lineage>
        <taxon>Eukaryota</taxon>
        <taxon>Metazoa</taxon>
        <taxon>Spiralia</taxon>
        <taxon>Lophotrochozoa</taxon>
        <taxon>Platyhelminthes</taxon>
        <taxon>Trematoda</taxon>
        <taxon>Digenea</taxon>
        <taxon>Opisthorchiida</taxon>
        <taxon>Opisthorchiata</taxon>
        <taxon>Opisthorchiidae</taxon>
        <taxon>Clonorchis</taxon>
    </lineage>
</organism>
<comment type="caution">
    <text evidence="2">The sequence shown here is derived from an EMBL/GenBank/DDBJ whole genome shotgun (WGS) entry which is preliminary data.</text>
</comment>
<evidence type="ECO:0000256" key="1">
    <source>
        <dbReference type="SAM" id="MobiDB-lite"/>
    </source>
</evidence>
<dbReference type="EMBL" id="NIRI02000056">
    <property type="protein sequence ID" value="KAG5442832.1"/>
    <property type="molecule type" value="Genomic_DNA"/>
</dbReference>
<accession>A0A8T1M1R0</accession>
<feature type="region of interest" description="Disordered" evidence="1">
    <location>
        <begin position="25"/>
        <end position="47"/>
    </location>
</feature>
<protein>
    <recommendedName>
        <fullName evidence="4">Oxidative stress-responsive serine-rich protein 1</fullName>
    </recommendedName>
</protein>
<keyword evidence="3" id="KW-1185">Reference proteome</keyword>